<keyword evidence="3" id="KW-1185">Reference proteome</keyword>
<gene>
    <name evidence="2" type="ORF">SARC_05556</name>
</gene>
<accession>A0A0L0FZY2</accession>
<organism evidence="2 3">
    <name type="scientific">Sphaeroforma arctica JP610</name>
    <dbReference type="NCBI Taxonomy" id="667725"/>
    <lineage>
        <taxon>Eukaryota</taxon>
        <taxon>Ichthyosporea</taxon>
        <taxon>Ichthyophonida</taxon>
        <taxon>Sphaeroforma</taxon>
    </lineage>
</organism>
<evidence type="ECO:0000256" key="1">
    <source>
        <dbReference type="SAM" id="SignalP"/>
    </source>
</evidence>
<name>A0A0L0FZY2_9EUKA</name>
<keyword evidence="1" id="KW-0732">Signal</keyword>
<dbReference type="AlphaFoldDB" id="A0A0L0FZY2"/>
<evidence type="ECO:0000313" key="2">
    <source>
        <dbReference type="EMBL" id="KNC82154.1"/>
    </source>
</evidence>
<feature type="chain" id="PRO_5005539124" evidence="1">
    <location>
        <begin position="18"/>
        <end position="442"/>
    </location>
</feature>
<dbReference type="RefSeq" id="XP_014156056.1">
    <property type="nucleotide sequence ID" value="XM_014300581.1"/>
</dbReference>
<dbReference type="GeneID" id="25906060"/>
<dbReference type="Proteomes" id="UP000054560">
    <property type="component" value="Unassembled WGS sequence"/>
</dbReference>
<reference evidence="2 3" key="1">
    <citation type="submission" date="2011-02" db="EMBL/GenBank/DDBJ databases">
        <title>The Genome Sequence of Sphaeroforma arctica JP610.</title>
        <authorList>
            <consortium name="The Broad Institute Genome Sequencing Platform"/>
            <person name="Russ C."/>
            <person name="Cuomo C."/>
            <person name="Young S.K."/>
            <person name="Zeng Q."/>
            <person name="Gargeya S."/>
            <person name="Alvarado L."/>
            <person name="Berlin A."/>
            <person name="Chapman S.B."/>
            <person name="Chen Z."/>
            <person name="Freedman E."/>
            <person name="Gellesch M."/>
            <person name="Goldberg J."/>
            <person name="Griggs A."/>
            <person name="Gujja S."/>
            <person name="Heilman E."/>
            <person name="Heiman D."/>
            <person name="Howarth C."/>
            <person name="Mehta T."/>
            <person name="Neiman D."/>
            <person name="Pearson M."/>
            <person name="Roberts A."/>
            <person name="Saif S."/>
            <person name="Shea T."/>
            <person name="Shenoy N."/>
            <person name="Sisk P."/>
            <person name="Stolte C."/>
            <person name="Sykes S."/>
            <person name="White J."/>
            <person name="Yandava C."/>
            <person name="Burger G."/>
            <person name="Gray M.W."/>
            <person name="Holland P.W.H."/>
            <person name="King N."/>
            <person name="Lang F.B.F."/>
            <person name="Roger A.J."/>
            <person name="Ruiz-Trillo I."/>
            <person name="Haas B."/>
            <person name="Nusbaum C."/>
            <person name="Birren B."/>
        </authorList>
    </citation>
    <scope>NUCLEOTIDE SEQUENCE [LARGE SCALE GENOMIC DNA]</scope>
    <source>
        <strain evidence="2 3">JP610</strain>
    </source>
</reference>
<protein>
    <submittedName>
        <fullName evidence="2">Uncharacterized protein</fullName>
    </submittedName>
</protein>
<evidence type="ECO:0000313" key="3">
    <source>
        <dbReference type="Proteomes" id="UP000054560"/>
    </source>
</evidence>
<proteinExistence type="predicted"/>
<sequence>MNSKAAIVVLVAASAQAMSTRQANTTTGVPYIENAAFVCENSNQAQCVELVFCEWMDYSINPDCFENEDLVERINDIACYSATEATCATDVRCEWDDNKCQGQHGAVSVVSDSDGKIMLDTTGITAPPAGSMYVEVETFCTTILDKTTCEANQYCEFDDDLLGDSTCKGDDDNAEDTNDIVCAPLTPKLCLADLRCELDDNVCEGGDSIGIAPAPSTTLVSTTPVSSIPVTTTAATTTSIPAASSTDAVATTTEAVVPGTPTLVVPEVICEAYTNQTICNAVVFCEWDGGRCEADDDTVKLINDASCVNLTTEAACDANITCDWDDTYCEGSDDAILVITNVDGSISAVMTGVTVPANGTYQNADKYCAMNYIDEVACGTDKYCKWYNGMLGADDRCEADDSLIEAENTPLCAAMTLTSCAADLRCEYDDEKCEAVDDMIIV</sequence>
<dbReference type="EMBL" id="KQ241954">
    <property type="protein sequence ID" value="KNC82154.1"/>
    <property type="molecule type" value="Genomic_DNA"/>
</dbReference>
<feature type="signal peptide" evidence="1">
    <location>
        <begin position="1"/>
        <end position="17"/>
    </location>
</feature>